<evidence type="ECO:0008006" key="17">
    <source>
        <dbReference type="Google" id="ProtNLM"/>
    </source>
</evidence>
<evidence type="ECO:0000313" key="16">
    <source>
        <dbReference type="Proteomes" id="UP000437017"/>
    </source>
</evidence>
<dbReference type="PROSITE" id="PS50010">
    <property type="entry name" value="DH_2"/>
    <property type="match status" value="1"/>
</dbReference>
<dbReference type="CDD" id="cd13236">
    <property type="entry name" value="PH2_FGD1-4"/>
    <property type="match status" value="1"/>
</dbReference>
<dbReference type="CDD" id="cd00160">
    <property type="entry name" value="RhoGEF"/>
    <property type="match status" value="1"/>
</dbReference>
<evidence type="ECO:0000256" key="9">
    <source>
        <dbReference type="ARBA" id="ARBA00023212"/>
    </source>
</evidence>
<feature type="compositionally biased region" description="Acidic residues" evidence="11">
    <location>
        <begin position="113"/>
        <end position="129"/>
    </location>
</feature>
<dbReference type="SMART" id="SM00325">
    <property type="entry name" value="RhoGEF"/>
    <property type="match status" value="1"/>
</dbReference>
<dbReference type="InterPro" id="IPR013083">
    <property type="entry name" value="Znf_RING/FYVE/PHD"/>
</dbReference>
<dbReference type="EMBL" id="SGJD01002541">
    <property type="protein sequence ID" value="KAB0395254.1"/>
    <property type="molecule type" value="Genomic_DNA"/>
</dbReference>
<dbReference type="CDD" id="cd13387">
    <property type="entry name" value="PH1_FGD3"/>
    <property type="match status" value="1"/>
</dbReference>
<gene>
    <name evidence="15" type="ORF">E2I00_007983</name>
</gene>
<feature type="domain" description="PH" evidence="12">
    <location>
        <begin position="361"/>
        <end position="460"/>
    </location>
</feature>
<dbReference type="PANTHER" id="PTHR12673:SF14">
    <property type="entry name" value="FYVE, RHOGEF AND PH DOMAIN-CONTAINING PROTEIN 3"/>
    <property type="match status" value="1"/>
</dbReference>
<keyword evidence="5" id="KW-0479">Metal-binding</keyword>
<dbReference type="InterPro" id="IPR000219">
    <property type="entry name" value="DH_dom"/>
</dbReference>
<dbReference type="InterPro" id="IPR011993">
    <property type="entry name" value="PH-like_dom_sf"/>
</dbReference>
<evidence type="ECO:0000256" key="11">
    <source>
        <dbReference type="SAM" id="MobiDB-lite"/>
    </source>
</evidence>
<evidence type="ECO:0000259" key="12">
    <source>
        <dbReference type="PROSITE" id="PS50003"/>
    </source>
</evidence>
<evidence type="ECO:0000259" key="13">
    <source>
        <dbReference type="PROSITE" id="PS50010"/>
    </source>
</evidence>
<evidence type="ECO:0000256" key="2">
    <source>
        <dbReference type="ARBA" id="ARBA00022490"/>
    </source>
</evidence>
<keyword evidence="8" id="KW-0862">Zinc</keyword>
<evidence type="ECO:0000256" key="4">
    <source>
        <dbReference type="ARBA" id="ARBA00022658"/>
    </source>
</evidence>
<evidence type="ECO:0000256" key="6">
    <source>
        <dbReference type="ARBA" id="ARBA00022737"/>
    </source>
</evidence>
<dbReference type="GO" id="GO:0046847">
    <property type="term" value="P:filopodium assembly"/>
    <property type="evidence" value="ECO:0007669"/>
    <property type="project" value="TreeGrafter"/>
</dbReference>
<feature type="domain" description="FYVE-type" evidence="14">
    <location>
        <begin position="613"/>
        <end position="669"/>
    </location>
</feature>
<keyword evidence="6" id="KW-0677">Repeat</keyword>
<dbReference type="PANTHER" id="PTHR12673">
    <property type="entry name" value="FACIOGENITAL DYSPLASIA PROTEIN"/>
    <property type="match status" value="1"/>
</dbReference>
<dbReference type="InterPro" id="IPR035941">
    <property type="entry name" value="FGD1-4_PH2"/>
</dbReference>
<feature type="domain" description="PH" evidence="12">
    <location>
        <begin position="697"/>
        <end position="798"/>
    </location>
</feature>
<dbReference type="AlphaFoldDB" id="A0A643C544"/>
<evidence type="ECO:0000256" key="5">
    <source>
        <dbReference type="ARBA" id="ARBA00022723"/>
    </source>
</evidence>
<dbReference type="GO" id="GO:0005737">
    <property type="term" value="C:cytoplasm"/>
    <property type="evidence" value="ECO:0007669"/>
    <property type="project" value="TreeGrafter"/>
</dbReference>
<evidence type="ECO:0000256" key="8">
    <source>
        <dbReference type="ARBA" id="ARBA00022833"/>
    </source>
</evidence>
<dbReference type="Gene3D" id="3.30.40.10">
    <property type="entry name" value="Zinc/RING finger domain, C3HC4 (zinc finger)"/>
    <property type="match status" value="1"/>
</dbReference>
<protein>
    <recommendedName>
        <fullName evidence="17">FYVE, RhoGEF and PH domain-containing protein 3</fullName>
    </recommendedName>
</protein>
<sequence length="817" mass="90279">TCLLKGTTVKSACNLHAGVCSTAVAGIALWCFQYCLDYLLHVTNHLDMAHTSDGCCQLGPHVPGPLSHVSDKTAEVSAHLGAPGYQNLLNCSTSKLLGKKKIFSKSSQPTNPEEADSDMGEGSSEEPDPENSPLRADADPAKCSEPQKLLHIAQELLHTEETYVKRLHLLDQVFCTRLMEAGIPSEVTTGIFSNISSIYCFHGQFLLPELQTRIMNEWDTNPRLGDILQKLAPFLKMYGEYVKNFDRAVELVSTWTQRSLVFKDIVQGIQKQEMCGNLTLQHHMLEPVQRVPRYELLLKDYLKRLPEDAPDWKDAERSLELISTAANHSNAAIRKMEKMHKLLEVYERLGGEEDIVNPANELIKEGHIQKLSAKNGTTQDRHLFLFNSMILYCVPKLRLMGQKFSVREKMDISGLQVQDVVKSNAAHTFIITGKKRSLELQTRTEEEKKEWIQVIEATIEKHKQNSQTFKAFSGSFGQDEDSSLTPDPPMVSANSEVPAVVATGGAGAAGVKYAWMKCGSRQYLALRRLSQCGRRRRGPGSDSLCPCPHPDRARPRDYARVPPALSVWEISNRVNVCALHAVSIQYREASLLTTGPNSRELEPRRGSSKTRRDKEKQGCSSCGETFNSITKRKHHCKLCGAVICGKCSEFKAENGRQSRVCRECFLTQPVAPSSPSLEDPLEPKQSTEKPATVDPLPSLLCGPLQVSDGGTAWSKVWAAISESDSLELVLHLRGGSQDGQLMHAIPLSGWRVSVPDPAERLDAGHVWQLQQAQQSLYLSAPSAELQQQWLEALSSAAHGHPAQASPGAQQPQAPAAP</sequence>
<dbReference type="PROSITE" id="PS50003">
    <property type="entry name" value="PH_DOMAIN"/>
    <property type="match status" value="2"/>
</dbReference>
<dbReference type="GO" id="GO:0008270">
    <property type="term" value="F:zinc ion binding"/>
    <property type="evidence" value="ECO:0007669"/>
    <property type="project" value="UniProtKB-KW"/>
</dbReference>
<dbReference type="InterPro" id="IPR051092">
    <property type="entry name" value="FYVE_RhoGEF_PH"/>
</dbReference>
<dbReference type="InterPro" id="IPR035899">
    <property type="entry name" value="DBL_dom_sf"/>
</dbReference>
<dbReference type="SMART" id="SM00233">
    <property type="entry name" value="PH"/>
    <property type="match status" value="2"/>
</dbReference>
<feature type="region of interest" description="Disordered" evidence="11">
    <location>
        <begin position="595"/>
        <end position="621"/>
    </location>
</feature>
<dbReference type="FunFam" id="3.30.40.10:FF:000544">
    <property type="entry name" value="FYVE, RhoGEF and PH domain containing 3"/>
    <property type="match status" value="1"/>
</dbReference>
<dbReference type="GO" id="GO:0007010">
    <property type="term" value="P:cytoskeleton organization"/>
    <property type="evidence" value="ECO:0007669"/>
    <property type="project" value="TreeGrafter"/>
</dbReference>
<comment type="subcellular location">
    <subcellularLocation>
        <location evidence="1">Cytoplasm</location>
        <location evidence="1">Cytoskeleton</location>
    </subcellularLocation>
</comment>
<dbReference type="Pfam" id="PF01363">
    <property type="entry name" value="FYVE"/>
    <property type="match status" value="1"/>
</dbReference>
<accession>A0A643C544</accession>
<dbReference type="SMART" id="SM00064">
    <property type="entry name" value="FYVE"/>
    <property type="match status" value="1"/>
</dbReference>
<dbReference type="InterPro" id="IPR001849">
    <property type="entry name" value="PH_domain"/>
</dbReference>
<evidence type="ECO:0000256" key="7">
    <source>
        <dbReference type="ARBA" id="ARBA00022771"/>
    </source>
</evidence>
<dbReference type="InterPro" id="IPR000306">
    <property type="entry name" value="Znf_FYVE"/>
</dbReference>
<evidence type="ECO:0000256" key="1">
    <source>
        <dbReference type="ARBA" id="ARBA00004245"/>
    </source>
</evidence>
<feature type="compositionally biased region" description="Basic and acidic residues" evidence="11">
    <location>
        <begin position="599"/>
        <end position="617"/>
    </location>
</feature>
<feature type="region of interest" description="Disordered" evidence="11">
    <location>
        <begin position="794"/>
        <end position="817"/>
    </location>
</feature>
<evidence type="ECO:0000256" key="10">
    <source>
        <dbReference type="PROSITE-ProRule" id="PRU00091"/>
    </source>
</evidence>
<dbReference type="CDD" id="cd15740">
    <property type="entry name" value="FYVE_FGD3"/>
    <property type="match status" value="1"/>
</dbReference>
<dbReference type="Pfam" id="PF00621">
    <property type="entry name" value="RhoGEF"/>
    <property type="match status" value="1"/>
</dbReference>
<dbReference type="Proteomes" id="UP000437017">
    <property type="component" value="Unassembled WGS sequence"/>
</dbReference>
<dbReference type="GO" id="GO:0005856">
    <property type="term" value="C:cytoskeleton"/>
    <property type="evidence" value="ECO:0007669"/>
    <property type="project" value="UniProtKB-SubCell"/>
</dbReference>
<proteinExistence type="predicted"/>
<name>A0A643C544_BALPH</name>
<keyword evidence="16" id="KW-1185">Reference proteome</keyword>
<dbReference type="InterPro" id="IPR017455">
    <property type="entry name" value="Znf_FYVE-rel"/>
</dbReference>
<keyword evidence="3" id="KW-0597">Phosphoprotein</keyword>
<dbReference type="PROSITE" id="PS50178">
    <property type="entry name" value="ZF_FYVE"/>
    <property type="match status" value="1"/>
</dbReference>
<comment type="caution">
    <text evidence="15">The sequence shown here is derived from an EMBL/GenBank/DDBJ whole genome shotgun (WGS) entry which is preliminary data.</text>
</comment>
<dbReference type="Gene3D" id="1.20.900.10">
    <property type="entry name" value="Dbl homology (DH) domain"/>
    <property type="match status" value="1"/>
</dbReference>
<dbReference type="OrthoDB" id="660555at2759"/>
<dbReference type="Gene3D" id="2.30.29.30">
    <property type="entry name" value="Pleckstrin-homology domain (PH domain)/Phosphotyrosine-binding domain (PTB)"/>
    <property type="match status" value="2"/>
</dbReference>
<dbReference type="FunFam" id="1.20.900.10:FF:000013">
    <property type="entry name" value="FYVE, RhoGEF and PH domain-containing protein 4"/>
    <property type="match status" value="1"/>
</dbReference>
<evidence type="ECO:0000256" key="3">
    <source>
        <dbReference type="ARBA" id="ARBA00022553"/>
    </source>
</evidence>
<reference evidence="15 16" key="1">
    <citation type="journal article" date="2019" name="PLoS ONE">
        <title>Genomic analyses reveal an absence of contemporary introgressive admixture between fin whales and blue whales, despite known hybrids.</title>
        <authorList>
            <person name="Westbury M.V."/>
            <person name="Petersen B."/>
            <person name="Lorenzen E.D."/>
        </authorList>
    </citation>
    <scope>NUCLEOTIDE SEQUENCE [LARGE SCALE GENOMIC DNA]</scope>
    <source>
        <strain evidence="15">FinWhale-01</strain>
    </source>
</reference>
<feature type="region of interest" description="Disordered" evidence="11">
    <location>
        <begin position="671"/>
        <end position="694"/>
    </location>
</feature>
<organism evidence="15 16">
    <name type="scientific">Balaenoptera physalus</name>
    <name type="common">Fin whale</name>
    <name type="synonym">Balaena physalus</name>
    <dbReference type="NCBI Taxonomy" id="9770"/>
    <lineage>
        <taxon>Eukaryota</taxon>
        <taxon>Metazoa</taxon>
        <taxon>Chordata</taxon>
        <taxon>Craniata</taxon>
        <taxon>Vertebrata</taxon>
        <taxon>Euteleostomi</taxon>
        <taxon>Mammalia</taxon>
        <taxon>Eutheria</taxon>
        <taxon>Laurasiatheria</taxon>
        <taxon>Artiodactyla</taxon>
        <taxon>Whippomorpha</taxon>
        <taxon>Cetacea</taxon>
        <taxon>Mysticeti</taxon>
        <taxon>Balaenopteridae</taxon>
        <taxon>Balaenoptera</taxon>
    </lineage>
</organism>
<keyword evidence="2" id="KW-0963">Cytoplasm</keyword>
<keyword evidence="7 10" id="KW-0863">Zinc-finger</keyword>
<keyword evidence="9" id="KW-0206">Cytoskeleton</keyword>
<evidence type="ECO:0000259" key="14">
    <source>
        <dbReference type="PROSITE" id="PS50178"/>
    </source>
</evidence>
<dbReference type="SUPFAM" id="SSF50729">
    <property type="entry name" value="PH domain-like"/>
    <property type="match status" value="2"/>
</dbReference>
<dbReference type="SUPFAM" id="SSF48065">
    <property type="entry name" value="DBL homology domain (DH-domain)"/>
    <property type="match status" value="1"/>
</dbReference>
<feature type="compositionally biased region" description="Low complexity" evidence="11">
    <location>
        <begin position="801"/>
        <end position="817"/>
    </location>
</feature>
<feature type="domain" description="DH" evidence="13">
    <location>
        <begin position="148"/>
        <end position="332"/>
    </location>
</feature>
<evidence type="ECO:0000313" key="15">
    <source>
        <dbReference type="EMBL" id="KAB0395254.1"/>
    </source>
</evidence>
<dbReference type="InterPro" id="IPR011011">
    <property type="entry name" value="Znf_FYVE_PHD"/>
</dbReference>
<dbReference type="Pfam" id="PF00169">
    <property type="entry name" value="PH"/>
    <property type="match status" value="2"/>
</dbReference>
<dbReference type="GO" id="GO:0005085">
    <property type="term" value="F:guanyl-nucleotide exchange factor activity"/>
    <property type="evidence" value="ECO:0007669"/>
    <property type="project" value="UniProtKB-KW"/>
</dbReference>
<feature type="non-terminal residue" evidence="15">
    <location>
        <position position="1"/>
    </location>
</feature>
<dbReference type="SUPFAM" id="SSF57903">
    <property type="entry name" value="FYVE/PHD zinc finger"/>
    <property type="match status" value="1"/>
</dbReference>
<feature type="region of interest" description="Disordered" evidence="11">
    <location>
        <begin position="102"/>
        <end position="140"/>
    </location>
</feature>
<keyword evidence="4" id="KW-0344">Guanine-nucleotide releasing factor</keyword>